<comment type="similarity">
    <text evidence="1">Belongs to the bacterial ribosomal protein bL28 family.</text>
</comment>
<dbReference type="InterPro" id="IPR037147">
    <property type="entry name" value="Ribosomal_bL28_sf"/>
</dbReference>
<keyword evidence="3" id="KW-0687">Ribonucleoprotein</keyword>
<protein>
    <submittedName>
        <fullName evidence="4">Uncharacterized protein</fullName>
    </submittedName>
</protein>
<name>A0A5P1E987_ASPOF</name>
<dbReference type="Gene3D" id="2.30.170.40">
    <property type="entry name" value="Ribosomal protein L28/L24"/>
    <property type="match status" value="1"/>
</dbReference>
<dbReference type="InterPro" id="IPR034704">
    <property type="entry name" value="Ribosomal_bL28/bL31-like_sf"/>
</dbReference>
<accession>A0A5P1E987</accession>
<dbReference type="GO" id="GO:0005762">
    <property type="term" value="C:mitochondrial large ribosomal subunit"/>
    <property type="evidence" value="ECO:0007669"/>
    <property type="project" value="TreeGrafter"/>
</dbReference>
<evidence type="ECO:0000256" key="1">
    <source>
        <dbReference type="ARBA" id="ARBA00008760"/>
    </source>
</evidence>
<reference evidence="5" key="1">
    <citation type="journal article" date="2017" name="Nat. Commun.">
        <title>The asparagus genome sheds light on the origin and evolution of a young Y chromosome.</title>
        <authorList>
            <person name="Harkess A."/>
            <person name="Zhou J."/>
            <person name="Xu C."/>
            <person name="Bowers J.E."/>
            <person name="Van der Hulst R."/>
            <person name="Ayyampalayam S."/>
            <person name="Mercati F."/>
            <person name="Riccardi P."/>
            <person name="McKain M.R."/>
            <person name="Kakrana A."/>
            <person name="Tang H."/>
            <person name="Ray J."/>
            <person name="Groenendijk J."/>
            <person name="Arikit S."/>
            <person name="Mathioni S.M."/>
            <person name="Nakano M."/>
            <person name="Shan H."/>
            <person name="Telgmann-Rauber A."/>
            <person name="Kanno A."/>
            <person name="Yue Z."/>
            <person name="Chen H."/>
            <person name="Li W."/>
            <person name="Chen Y."/>
            <person name="Xu X."/>
            <person name="Zhang Y."/>
            <person name="Luo S."/>
            <person name="Chen H."/>
            <person name="Gao J."/>
            <person name="Mao Z."/>
            <person name="Pires J.C."/>
            <person name="Luo M."/>
            <person name="Kudrna D."/>
            <person name="Wing R.A."/>
            <person name="Meyers B.C."/>
            <person name="Yi K."/>
            <person name="Kong H."/>
            <person name="Lavrijsen P."/>
            <person name="Sunseri F."/>
            <person name="Falavigna A."/>
            <person name="Ye Y."/>
            <person name="Leebens-Mack J.H."/>
            <person name="Chen G."/>
        </authorList>
    </citation>
    <scope>NUCLEOTIDE SEQUENCE [LARGE SCALE GENOMIC DNA]</scope>
    <source>
        <strain evidence="5">cv. DH0086</strain>
    </source>
</reference>
<dbReference type="InterPro" id="IPR026569">
    <property type="entry name" value="Ribosomal_bL28"/>
</dbReference>
<gene>
    <name evidence="4" type="ORF">A4U43_C09F1300</name>
</gene>
<evidence type="ECO:0000256" key="3">
    <source>
        <dbReference type="ARBA" id="ARBA00023274"/>
    </source>
</evidence>
<sequence>MALRSAAAAAQNGGGICKRIVRKIGDDILPLEALYSLKPSKPPANKGLAAAGDSGGEMTKSANRSMFPGRHVQFRRNNNGPNRPWKPNLKLKRMFTYIHGAEIQPKVTIHTVKSVERMGGISKSTVMTPYYKSETQMGLMWKGKIESKWVEFWNKEAGYFSPEEEAKIAKVLQVIKQP</sequence>
<keyword evidence="2" id="KW-0689">Ribosomal protein</keyword>
<dbReference type="Gramene" id="ONK57516">
    <property type="protein sequence ID" value="ONK57516"/>
    <property type="gene ID" value="A4U43_C09F1300"/>
</dbReference>
<dbReference type="Proteomes" id="UP000243459">
    <property type="component" value="Chromosome 9"/>
</dbReference>
<evidence type="ECO:0000313" key="4">
    <source>
        <dbReference type="EMBL" id="ONK57516.1"/>
    </source>
</evidence>
<organism evidence="4 5">
    <name type="scientific">Asparagus officinalis</name>
    <name type="common">Garden asparagus</name>
    <dbReference type="NCBI Taxonomy" id="4686"/>
    <lineage>
        <taxon>Eukaryota</taxon>
        <taxon>Viridiplantae</taxon>
        <taxon>Streptophyta</taxon>
        <taxon>Embryophyta</taxon>
        <taxon>Tracheophyta</taxon>
        <taxon>Spermatophyta</taxon>
        <taxon>Magnoliopsida</taxon>
        <taxon>Liliopsida</taxon>
        <taxon>Asparagales</taxon>
        <taxon>Asparagaceae</taxon>
        <taxon>Asparagoideae</taxon>
        <taxon>Asparagus</taxon>
    </lineage>
</organism>
<dbReference type="PANTHER" id="PTHR13528:SF2">
    <property type="entry name" value="LARGE RIBOSOMAL SUBUNIT PROTEIN BL28M"/>
    <property type="match status" value="1"/>
</dbReference>
<dbReference type="PANTHER" id="PTHR13528">
    <property type="entry name" value="39S RIBOSOMAL PROTEIN L28, MITOCHONDRIAL"/>
    <property type="match status" value="1"/>
</dbReference>
<evidence type="ECO:0000313" key="5">
    <source>
        <dbReference type="Proteomes" id="UP000243459"/>
    </source>
</evidence>
<dbReference type="EMBL" id="CM007389">
    <property type="protein sequence ID" value="ONK57516.1"/>
    <property type="molecule type" value="Genomic_DNA"/>
</dbReference>
<dbReference type="GO" id="GO:0003735">
    <property type="term" value="F:structural constituent of ribosome"/>
    <property type="evidence" value="ECO:0007669"/>
    <property type="project" value="InterPro"/>
</dbReference>
<evidence type="ECO:0000256" key="2">
    <source>
        <dbReference type="ARBA" id="ARBA00022980"/>
    </source>
</evidence>
<dbReference type="SUPFAM" id="SSF143800">
    <property type="entry name" value="L28p-like"/>
    <property type="match status" value="1"/>
</dbReference>
<dbReference type="AlphaFoldDB" id="A0A5P1E987"/>
<proteinExistence type="inferred from homology"/>
<keyword evidence="5" id="KW-1185">Reference proteome</keyword>
<dbReference type="OrthoDB" id="361870at2759"/>